<dbReference type="InParanoid" id="A0A482X0Z5"/>
<name>A0A482X0Z5_LAOST</name>
<dbReference type="Pfam" id="PF24781">
    <property type="entry name" value="FANCA_helical"/>
    <property type="match status" value="1"/>
</dbReference>
<gene>
    <name evidence="3" type="ORF">LSTR_LSTR010320</name>
</gene>
<protein>
    <submittedName>
        <fullName evidence="3">Uncharacterized protein</fullName>
    </submittedName>
</protein>
<accession>A0A482X0Z5</accession>
<evidence type="ECO:0000259" key="2">
    <source>
        <dbReference type="Pfam" id="PF24781"/>
    </source>
</evidence>
<dbReference type="InterPro" id="IPR003516">
    <property type="entry name" value="FANCA"/>
</dbReference>
<proteinExistence type="predicted"/>
<dbReference type="OrthoDB" id="2287188at2759"/>
<dbReference type="Pfam" id="PF15865">
    <property type="entry name" value="Fanconi_A_N"/>
    <property type="match status" value="1"/>
</dbReference>
<dbReference type="PANTHER" id="PTHR12047:SF2">
    <property type="entry name" value="FANCONI ANEMIA GROUP A PROTEIN"/>
    <property type="match status" value="1"/>
</dbReference>
<dbReference type="GO" id="GO:0036297">
    <property type="term" value="P:interstrand cross-link repair"/>
    <property type="evidence" value="ECO:0007669"/>
    <property type="project" value="InterPro"/>
</dbReference>
<organism evidence="3 4">
    <name type="scientific">Laodelphax striatellus</name>
    <name type="common">Small brown planthopper</name>
    <name type="synonym">Delphax striatella</name>
    <dbReference type="NCBI Taxonomy" id="195883"/>
    <lineage>
        <taxon>Eukaryota</taxon>
        <taxon>Metazoa</taxon>
        <taxon>Ecdysozoa</taxon>
        <taxon>Arthropoda</taxon>
        <taxon>Hexapoda</taxon>
        <taxon>Insecta</taxon>
        <taxon>Pterygota</taxon>
        <taxon>Neoptera</taxon>
        <taxon>Paraneoptera</taxon>
        <taxon>Hemiptera</taxon>
        <taxon>Auchenorrhyncha</taxon>
        <taxon>Fulgoroidea</taxon>
        <taxon>Delphacidae</taxon>
        <taxon>Criomorphinae</taxon>
        <taxon>Laodelphax</taxon>
    </lineage>
</organism>
<dbReference type="STRING" id="195883.A0A482X0Z5"/>
<evidence type="ECO:0000259" key="1">
    <source>
        <dbReference type="Pfam" id="PF15865"/>
    </source>
</evidence>
<reference evidence="3 4" key="1">
    <citation type="journal article" date="2017" name="Gigascience">
        <title>Genome sequence of the small brown planthopper, Laodelphax striatellus.</title>
        <authorList>
            <person name="Zhu J."/>
            <person name="Jiang F."/>
            <person name="Wang X."/>
            <person name="Yang P."/>
            <person name="Bao Y."/>
            <person name="Zhao W."/>
            <person name="Wang W."/>
            <person name="Lu H."/>
            <person name="Wang Q."/>
            <person name="Cui N."/>
            <person name="Li J."/>
            <person name="Chen X."/>
            <person name="Luo L."/>
            <person name="Yu J."/>
            <person name="Kang L."/>
            <person name="Cui F."/>
        </authorList>
    </citation>
    <scope>NUCLEOTIDE SEQUENCE [LARGE SCALE GENOMIC DNA]</scope>
    <source>
        <strain evidence="3">Lst14</strain>
    </source>
</reference>
<dbReference type="AlphaFoldDB" id="A0A482X0Z5"/>
<dbReference type="PANTHER" id="PTHR12047">
    <property type="entry name" value="FANCONI ANEMIA GROUP A PROTEIN"/>
    <property type="match status" value="1"/>
</dbReference>
<dbReference type="GO" id="GO:0043240">
    <property type="term" value="C:Fanconi anaemia nuclear complex"/>
    <property type="evidence" value="ECO:0007669"/>
    <property type="project" value="InterPro"/>
</dbReference>
<comment type="caution">
    <text evidence="3">The sequence shown here is derived from an EMBL/GenBank/DDBJ whole genome shotgun (WGS) entry which is preliminary data.</text>
</comment>
<dbReference type="Proteomes" id="UP000291343">
    <property type="component" value="Unassembled WGS sequence"/>
</dbReference>
<feature type="domain" description="Fanconi anaemia group A protein helical" evidence="2">
    <location>
        <begin position="348"/>
        <end position="429"/>
    </location>
</feature>
<evidence type="ECO:0000313" key="3">
    <source>
        <dbReference type="EMBL" id="RZF39226.1"/>
    </source>
</evidence>
<sequence>MESIDFTAQDCYKNLISDLHSGSSLLPVQTLYDLHQRHVIHFPAYASFLCDDVLIDLANNLMDYAETENLKFVAELVASIINAEIIDSPGCELLLETITKIITVKTLKEGGECDLLRILTVERGILPLGLKKLFLNIVHVLLTFGNDDSKEYNEASYLTAALTTQVKFWNRNRQKFTGTKLVQQLSKKLREEEVFDRLWTVVTDGNAAWNSVFQVSSVIVDRTSFPVFKKCVERRLIEAVDERNMTQAIVALALLRGFCSGASDYGNWNAALLNLFPAQAAFVFYVDCLSHIVPLEPTICLKVHVNKVPPAPQGAHSALADYLALVRARLSELQETTDWGGLFGDDDNQQDVHRVLAHFQANRQVPAAVMEAAIFRKDYYERVFLRRVIQVANGGAGGEGEGRSQAAAAAQLLTSLYQCGKCPPGIYREWAGAKGGI</sequence>
<feature type="domain" description="Fanconi anaemia group A protein N-terminal" evidence="1">
    <location>
        <begin position="152"/>
        <end position="334"/>
    </location>
</feature>
<evidence type="ECO:0000313" key="4">
    <source>
        <dbReference type="Proteomes" id="UP000291343"/>
    </source>
</evidence>
<dbReference type="EMBL" id="QKKF02020306">
    <property type="protein sequence ID" value="RZF39226.1"/>
    <property type="molecule type" value="Genomic_DNA"/>
</dbReference>
<keyword evidence="4" id="KW-1185">Reference proteome</keyword>
<dbReference type="InterPro" id="IPR031729">
    <property type="entry name" value="Fanconi_A_N"/>
</dbReference>
<dbReference type="InterPro" id="IPR055386">
    <property type="entry name" value="FANCA_helical"/>
</dbReference>